<proteinExistence type="predicted"/>
<gene>
    <name evidence="8" type="ORF">SAMN05443662_0930</name>
</gene>
<dbReference type="SMART" id="SM00490">
    <property type="entry name" value="HELICc"/>
    <property type="match status" value="1"/>
</dbReference>
<dbReference type="GO" id="GO:0005524">
    <property type="term" value="F:ATP binding"/>
    <property type="evidence" value="ECO:0007669"/>
    <property type="project" value="UniProtKB-KW"/>
</dbReference>
<dbReference type="InterPro" id="IPR011709">
    <property type="entry name" value="DEAD-box_helicase_OB_fold"/>
</dbReference>
<dbReference type="SMART" id="SM00382">
    <property type="entry name" value="AAA"/>
    <property type="match status" value="1"/>
</dbReference>
<dbReference type="Pfam" id="PF11898">
    <property type="entry name" value="DUF3418"/>
    <property type="match status" value="1"/>
</dbReference>
<dbReference type="GO" id="GO:0003724">
    <property type="term" value="F:RNA helicase activity"/>
    <property type="evidence" value="ECO:0007669"/>
    <property type="project" value="InterPro"/>
</dbReference>
<dbReference type="Pfam" id="PF00271">
    <property type="entry name" value="Helicase_C"/>
    <property type="match status" value="1"/>
</dbReference>
<dbReference type="Gene3D" id="1.20.120.1080">
    <property type="match status" value="1"/>
</dbReference>
<feature type="domain" description="Helicase ATP-binding" evidence="6">
    <location>
        <begin position="102"/>
        <end position="265"/>
    </location>
</feature>
<dbReference type="PROSITE" id="PS51194">
    <property type="entry name" value="HELICASE_CTER"/>
    <property type="match status" value="1"/>
</dbReference>
<evidence type="ECO:0000256" key="4">
    <source>
        <dbReference type="ARBA" id="ARBA00022840"/>
    </source>
</evidence>
<dbReference type="CDD" id="cd18791">
    <property type="entry name" value="SF2_C_RHA"/>
    <property type="match status" value="1"/>
</dbReference>
<keyword evidence="9" id="KW-1185">Reference proteome</keyword>
<dbReference type="InterPro" id="IPR048333">
    <property type="entry name" value="HA2_WH"/>
</dbReference>
<dbReference type="InterPro" id="IPR001650">
    <property type="entry name" value="Helicase_C-like"/>
</dbReference>
<dbReference type="GO" id="GO:0003723">
    <property type="term" value="F:RNA binding"/>
    <property type="evidence" value="ECO:0007669"/>
    <property type="project" value="TreeGrafter"/>
</dbReference>
<dbReference type="EMBL" id="FSRE01000002">
    <property type="protein sequence ID" value="SIN90558.1"/>
    <property type="molecule type" value="Genomic_DNA"/>
</dbReference>
<dbReference type="FunFam" id="3.40.50.300:FF:000575">
    <property type="entry name" value="ATP-dependent helicase hrpA"/>
    <property type="match status" value="1"/>
</dbReference>
<dbReference type="SMART" id="SM00847">
    <property type="entry name" value="HA2"/>
    <property type="match status" value="1"/>
</dbReference>
<dbReference type="InterPro" id="IPR010222">
    <property type="entry name" value="RNA_helicase_HrpA"/>
</dbReference>
<dbReference type="Pfam" id="PF21010">
    <property type="entry name" value="HA2_C"/>
    <property type="match status" value="1"/>
</dbReference>
<evidence type="ECO:0000256" key="3">
    <source>
        <dbReference type="ARBA" id="ARBA00022806"/>
    </source>
</evidence>
<dbReference type="InterPro" id="IPR011545">
    <property type="entry name" value="DEAD/DEAH_box_helicase_dom"/>
</dbReference>
<dbReference type="Pfam" id="PF04408">
    <property type="entry name" value="WHD_HA2"/>
    <property type="match status" value="1"/>
</dbReference>
<dbReference type="RefSeq" id="WP_084188237.1">
    <property type="nucleotide sequence ID" value="NZ_FSRE01000002.1"/>
</dbReference>
<dbReference type="PANTHER" id="PTHR18934:SF99">
    <property type="entry name" value="ATP-DEPENDENT RNA HELICASE DHX37-RELATED"/>
    <property type="match status" value="1"/>
</dbReference>
<keyword evidence="1" id="KW-0547">Nucleotide-binding</keyword>
<protein>
    <submittedName>
        <fullName evidence="8">ATP-dependent helicase HrpA</fullName>
    </submittedName>
</protein>
<organism evidence="8 9">
    <name type="scientific">Sulfurivirga caldicuralii</name>
    <dbReference type="NCBI Taxonomy" id="364032"/>
    <lineage>
        <taxon>Bacteria</taxon>
        <taxon>Pseudomonadati</taxon>
        <taxon>Pseudomonadota</taxon>
        <taxon>Gammaproteobacteria</taxon>
        <taxon>Thiotrichales</taxon>
        <taxon>Piscirickettsiaceae</taxon>
        <taxon>Sulfurivirga</taxon>
    </lineage>
</organism>
<dbReference type="Pfam" id="PF07717">
    <property type="entry name" value="OB_NTP_bind"/>
    <property type="match status" value="1"/>
</dbReference>
<dbReference type="Pfam" id="PF00270">
    <property type="entry name" value="DEAD"/>
    <property type="match status" value="1"/>
</dbReference>
<evidence type="ECO:0000256" key="5">
    <source>
        <dbReference type="SAM" id="MobiDB-lite"/>
    </source>
</evidence>
<accession>A0A1N6F5I0</accession>
<dbReference type="STRING" id="364032.SAMN05443662_0930"/>
<feature type="compositionally biased region" description="Basic and acidic residues" evidence="5">
    <location>
        <begin position="1"/>
        <end position="10"/>
    </location>
</feature>
<dbReference type="Gene3D" id="3.40.50.300">
    <property type="entry name" value="P-loop containing nucleotide triphosphate hydrolases"/>
    <property type="match status" value="2"/>
</dbReference>
<name>A0A1N6F5I0_9GAMM</name>
<dbReference type="InterPro" id="IPR014001">
    <property type="entry name" value="Helicase_ATP-bd"/>
</dbReference>
<evidence type="ECO:0000313" key="9">
    <source>
        <dbReference type="Proteomes" id="UP000198461"/>
    </source>
</evidence>
<dbReference type="InterPro" id="IPR027417">
    <property type="entry name" value="P-loop_NTPase"/>
</dbReference>
<dbReference type="Proteomes" id="UP000198461">
    <property type="component" value="Unassembled WGS sequence"/>
</dbReference>
<feature type="domain" description="Helicase C-terminal" evidence="7">
    <location>
        <begin position="292"/>
        <end position="465"/>
    </location>
</feature>
<keyword evidence="3 8" id="KW-0347">Helicase</keyword>
<dbReference type="InterPro" id="IPR007502">
    <property type="entry name" value="Helicase-assoc_dom"/>
</dbReference>
<evidence type="ECO:0000256" key="1">
    <source>
        <dbReference type="ARBA" id="ARBA00022741"/>
    </source>
</evidence>
<dbReference type="PANTHER" id="PTHR18934">
    <property type="entry name" value="ATP-DEPENDENT RNA HELICASE"/>
    <property type="match status" value="1"/>
</dbReference>
<evidence type="ECO:0000256" key="2">
    <source>
        <dbReference type="ARBA" id="ARBA00022801"/>
    </source>
</evidence>
<sequence>MGSNATREKGAAAPFSLPDSLPKSRDAWRKLIETQAPTHQRHGLLRALEKVPDEALKEGGPRLFRERVFSALEKTAQRAALVPESLSCDENLPICGRRDEIVELIRTHQVVVIAGETGSGKTTQIPKLCLEAGLGRRGMIGCTQPRRLAARSVAQRIADELESMLGDKVGYQVRFHAQVGKEPLIKVMTDGILLAEIQNDRYLSRYDTIIIDEAHERSLNIDFLLGYLKQLLPKRPDLKVIITSATIDTAAFSRHFDNAPVIEVSGRTYPVEIRYRPLEAVSDDAGNTFEPTVNDAIVDALDELAQIDPFGDVLVFLVGERDIKEAAEAIRKHGLKNTEVMGLYARQSLAEQQKIFQPNPHKRRVILATNVAETSLTVPGIKFVIDTGLVRISRYSPNLKVMRLPIEKISQASANQRAGRCGRVSSGVCIRLYSEEDFLARPRFTDPEIKRTSLATAILRMKQLGLGDIDRFPFIEPPASKQINDGLKALHELNALTPKGRLTEIGRQLAKLPVDPHFGRMILEAQKNDVLAETLIVVAALSIQDPRDINEQTQAAASRAHAKWQDPRSDFLFFIHLWHFYEYQKRHLSQNKLRKLCRTNYLSWLRMREWHDLFMQLKQSLKQMGIAVPDPHPLEACDAPDTPDMRLSDNHALNLHRTLLAGLLGGIAMRDEQHAYLGARNSRLYIHPSSVLFKQKPKWIVSAERVETTKLWARNNAPIDPRWVEALAGHLVKRNYQDPHWEAKPGQVGAYENVTLYGLPLVSRRKINYGRVNPKAAHEIFLRALAAGEVRTRADAIVHNQRLRREIERLEHKIRRPDLLVEEDVLFDFYKARIPEHIYSQPAFEKWYRGLSRQAQEALKLTREQLLKRTPDTDWEADFPDQIAVGNRLPLKVRYTFSPGERKDGMHIQVPIEALTWLDERPFGFLTPGLLPEKVQHYLKALPGRLRKRLVPLPESAKGIAAAMRPEEGDFLSQLQKLVQRELGDPIALDLFHGVELPAHLIPKFVLRDSKGKVIGVSESLKELRTRFAAKLANLSRSTFNDAQPWKEWMQSAIPDHIEERRGGQTLVLYPALVKTEKGVVLKTFPRADEARRAHAEGVQALLMQQLKDKADYLRKKLPLKQACLRYAPYGSCDDLKQAIIERALKQRISELANIRTRETYEQALETLRAHWISDAQQLAENVDSVLAQHQQLQARLRKANPRWLVALDDIRRQLEELITPDFVRRVPDPWFGRLETYLHGIEKRLERVENNPGKDQQAQAELTPLLTGWAQLAQQRDEDDEHVIEIRWLIEELRLQLFSPPLKPVQPVSVKRMQQKIEQARKEPAG</sequence>
<evidence type="ECO:0000259" key="7">
    <source>
        <dbReference type="PROSITE" id="PS51194"/>
    </source>
</evidence>
<dbReference type="FunFam" id="1.20.120.1080:FF:000005">
    <property type="entry name" value="ATP-dependent helicase HrpA"/>
    <property type="match status" value="1"/>
</dbReference>
<keyword evidence="2" id="KW-0378">Hydrolase</keyword>
<dbReference type="PROSITE" id="PS51192">
    <property type="entry name" value="HELICASE_ATP_BIND_1"/>
    <property type="match status" value="1"/>
</dbReference>
<dbReference type="SMART" id="SM00487">
    <property type="entry name" value="DEXDc"/>
    <property type="match status" value="1"/>
</dbReference>
<dbReference type="SUPFAM" id="SSF52540">
    <property type="entry name" value="P-loop containing nucleoside triphosphate hydrolases"/>
    <property type="match status" value="1"/>
</dbReference>
<evidence type="ECO:0000259" key="6">
    <source>
        <dbReference type="PROSITE" id="PS51192"/>
    </source>
</evidence>
<evidence type="ECO:0000313" key="8">
    <source>
        <dbReference type="EMBL" id="SIN90558.1"/>
    </source>
</evidence>
<keyword evidence="4" id="KW-0067">ATP-binding</keyword>
<feature type="region of interest" description="Disordered" evidence="5">
    <location>
        <begin position="1"/>
        <end position="20"/>
    </location>
</feature>
<reference evidence="8 9" key="1">
    <citation type="submission" date="2016-11" db="EMBL/GenBank/DDBJ databases">
        <authorList>
            <person name="Jaros S."/>
            <person name="Januszkiewicz K."/>
            <person name="Wedrychowicz H."/>
        </authorList>
    </citation>
    <scope>NUCLEOTIDE SEQUENCE [LARGE SCALE GENOMIC DNA]</scope>
    <source>
        <strain evidence="8 9">DSM 17737</strain>
    </source>
</reference>
<dbReference type="InterPro" id="IPR024590">
    <property type="entry name" value="HrpA_C"/>
</dbReference>
<dbReference type="NCBIfam" id="TIGR01967">
    <property type="entry name" value="DEAH_box_HrpA"/>
    <property type="match status" value="1"/>
</dbReference>
<dbReference type="GO" id="GO:0016787">
    <property type="term" value="F:hydrolase activity"/>
    <property type="evidence" value="ECO:0007669"/>
    <property type="project" value="UniProtKB-KW"/>
</dbReference>
<dbReference type="InterPro" id="IPR003593">
    <property type="entry name" value="AAA+_ATPase"/>
</dbReference>
<dbReference type="OrthoDB" id="9805617at2"/>